<keyword evidence="3" id="KW-1185">Reference proteome</keyword>
<evidence type="ECO:0000313" key="3">
    <source>
        <dbReference type="Proteomes" id="UP000691718"/>
    </source>
</evidence>
<evidence type="ECO:0000256" key="1">
    <source>
        <dbReference type="SAM" id="MobiDB-lite"/>
    </source>
</evidence>
<organism evidence="2 3">
    <name type="scientific">Parnassius apollo</name>
    <name type="common">Apollo butterfly</name>
    <name type="synonym">Papilio apollo</name>
    <dbReference type="NCBI Taxonomy" id="110799"/>
    <lineage>
        <taxon>Eukaryota</taxon>
        <taxon>Metazoa</taxon>
        <taxon>Ecdysozoa</taxon>
        <taxon>Arthropoda</taxon>
        <taxon>Hexapoda</taxon>
        <taxon>Insecta</taxon>
        <taxon>Pterygota</taxon>
        <taxon>Neoptera</taxon>
        <taxon>Endopterygota</taxon>
        <taxon>Lepidoptera</taxon>
        <taxon>Glossata</taxon>
        <taxon>Ditrysia</taxon>
        <taxon>Papilionoidea</taxon>
        <taxon>Papilionidae</taxon>
        <taxon>Parnassiinae</taxon>
        <taxon>Parnassini</taxon>
        <taxon>Parnassius</taxon>
        <taxon>Parnassius</taxon>
    </lineage>
</organism>
<protein>
    <submittedName>
        <fullName evidence="2">(apollo) hypothetical protein</fullName>
    </submittedName>
</protein>
<accession>A0A8S3X1H7</accession>
<reference evidence="2" key="1">
    <citation type="submission" date="2021-04" db="EMBL/GenBank/DDBJ databases">
        <authorList>
            <person name="Tunstrom K."/>
        </authorList>
    </citation>
    <scope>NUCLEOTIDE SEQUENCE</scope>
</reference>
<sequence length="140" mass="15019">MKENDLNNISAYIKDPPTNVQGKSADSDDIMVQTIPKIDEFTKESISLTPALLPLEIEMQQSKKSRDSVSKTSRSSSYSSRSSSTSSSSSSSSSSNSKTNDNFIIDGPSTSKLTGQVASRSTSAAKKVTTSHLSIQMKVM</sequence>
<gene>
    <name evidence="2" type="ORF">PAPOLLO_LOCUS11970</name>
</gene>
<feature type="region of interest" description="Disordered" evidence="1">
    <location>
        <begin position="1"/>
        <end position="28"/>
    </location>
</feature>
<name>A0A8S3X1H7_PARAO</name>
<feature type="compositionally biased region" description="Low complexity" evidence="1">
    <location>
        <begin position="70"/>
        <end position="99"/>
    </location>
</feature>
<comment type="caution">
    <text evidence="2">The sequence shown here is derived from an EMBL/GenBank/DDBJ whole genome shotgun (WGS) entry which is preliminary data.</text>
</comment>
<feature type="compositionally biased region" description="Polar residues" evidence="1">
    <location>
        <begin position="1"/>
        <end position="10"/>
    </location>
</feature>
<evidence type="ECO:0000313" key="2">
    <source>
        <dbReference type="EMBL" id="CAG4990514.1"/>
    </source>
</evidence>
<feature type="region of interest" description="Disordered" evidence="1">
    <location>
        <begin position="58"/>
        <end position="132"/>
    </location>
</feature>
<dbReference type="EMBL" id="CAJQZP010000874">
    <property type="protein sequence ID" value="CAG4990514.1"/>
    <property type="molecule type" value="Genomic_DNA"/>
</dbReference>
<feature type="compositionally biased region" description="Polar residues" evidence="1">
    <location>
        <begin position="108"/>
        <end position="132"/>
    </location>
</feature>
<dbReference type="AlphaFoldDB" id="A0A8S3X1H7"/>
<proteinExistence type="predicted"/>
<dbReference type="Proteomes" id="UP000691718">
    <property type="component" value="Unassembled WGS sequence"/>
</dbReference>